<evidence type="ECO:0000313" key="6">
    <source>
        <dbReference type="Proteomes" id="UP000013981"/>
    </source>
</evidence>
<protein>
    <recommendedName>
        <fullName evidence="4">Cell envelope-related transcriptional attenuator domain-containing protein</fullName>
    </recommendedName>
</protein>
<dbReference type="HOGENOM" id="CLU_521458_0_0_9"/>
<evidence type="ECO:0000256" key="2">
    <source>
        <dbReference type="SAM" id="MobiDB-lite"/>
    </source>
</evidence>
<feature type="domain" description="Cell envelope-related transcriptional attenuator" evidence="4">
    <location>
        <begin position="131"/>
        <end position="291"/>
    </location>
</feature>
<evidence type="ECO:0000256" key="1">
    <source>
        <dbReference type="ARBA" id="ARBA00006068"/>
    </source>
</evidence>
<keyword evidence="3" id="KW-0472">Membrane</keyword>
<feature type="compositionally biased region" description="Acidic residues" evidence="2">
    <location>
        <begin position="399"/>
        <end position="425"/>
    </location>
</feature>
<feature type="region of interest" description="Disordered" evidence="2">
    <location>
        <begin position="1"/>
        <end position="53"/>
    </location>
</feature>
<name>R8VUI2_9FIRM</name>
<feature type="compositionally biased region" description="Low complexity" evidence="2">
    <location>
        <begin position="441"/>
        <end position="508"/>
    </location>
</feature>
<keyword evidence="6" id="KW-1185">Reference proteome</keyword>
<dbReference type="PANTHER" id="PTHR33392:SF6">
    <property type="entry name" value="POLYISOPRENYL-TEICHOIC ACID--PEPTIDOGLYCAN TEICHOIC ACID TRANSFERASE TAGU"/>
    <property type="match status" value="1"/>
</dbReference>
<dbReference type="EMBL" id="AQOB01000008">
    <property type="protein sequence ID" value="EOQ36129.1"/>
    <property type="molecule type" value="Genomic_DNA"/>
</dbReference>
<dbReference type="NCBIfam" id="TIGR00350">
    <property type="entry name" value="lytR_cpsA_psr"/>
    <property type="match status" value="1"/>
</dbReference>
<evidence type="ECO:0000259" key="4">
    <source>
        <dbReference type="Pfam" id="PF03816"/>
    </source>
</evidence>
<comment type="caution">
    <text evidence="5">The sequence shown here is derived from an EMBL/GenBank/DDBJ whole genome shotgun (WGS) entry which is preliminary data.</text>
</comment>
<organism evidence="5 6">
    <name type="scientific">Butyricicoccus pullicaecorum 1.2</name>
    <dbReference type="NCBI Taxonomy" id="1203606"/>
    <lineage>
        <taxon>Bacteria</taxon>
        <taxon>Bacillati</taxon>
        <taxon>Bacillota</taxon>
        <taxon>Clostridia</taxon>
        <taxon>Eubacteriales</taxon>
        <taxon>Butyricicoccaceae</taxon>
        <taxon>Butyricicoccus</taxon>
    </lineage>
</organism>
<dbReference type="Proteomes" id="UP000013981">
    <property type="component" value="Unassembled WGS sequence"/>
</dbReference>
<dbReference type="eggNOG" id="COG1316">
    <property type="taxonomic scope" value="Bacteria"/>
</dbReference>
<evidence type="ECO:0000313" key="5">
    <source>
        <dbReference type="EMBL" id="EOQ36129.1"/>
    </source>
</evidence>
<dbReference type="Pfam" id="PF03816">
    <property type="entry name" value="LytR_cpsA_psr"/>
    <property type="match status" value="1"/>
</dbReference>
<dbReference type="InterPro" id="IPR050922">
    <property type="entry name" value="LytR/CpsA/Psr_CW_biosynth"/>
</dbReference>
<comment type="similarity">
    <text evidence="1">Belongs to the LytR/CpsA/Psr (LCP) family.</text>
</comment>
<keyword evidence="3" id="KW-0812">Transmembrane</keyword>
<sequence length="522" mass="56951">MKIFGSKASKRSKKDKKKKDVSVYTPYDGDPDYHLTDVQDAGGGGKKTKGKGKKSSKKSIALLIFAIIAFLLAGAAFAAVHFIKPPEIKVHENDKTIVDTENGDAVTVDPGQRISDYFTFLVCATDIDETRTDNMMVVGFDTKNHKVNVLNIPRDVMCSNNRTGASRKINAAYGSHQDIDNTLKEVKKVIGFTPDKYIVVNFDGIAQIVDAIGGIDYNVPFKMIYNDPVQDLYIYFEPGMQHMNGEQVVEFLRWRHNDPGYTYLQTEGYDGGDESRIQKQQEFLKYLAEQILKPENILKAKPIAEAVFNNVKTDLTLGEIVWMANQAMQVDTANIQMFTLPGYPASSYAGSDAYLSFFFPNEEKTLELVNTYFNPYDKPITSLDVIESPPDGERRENTSSEDDESDYYDYSGQEEADEETEEPDSESSGSTDTSDSEDTSSSESGGSSSDNSDSESSSDSSSSGDSSSESSNNESNDGSSSSSDTGSDSNTSGSSSDAGSDSSQSTPSEPEPEAPVAGDPEA</sequence>
<dbReference type="PANTHER" id="PTHR33392">
    <property type="entry name" value="POLYISOPRENYL-TEICHOIC ACID--PEPTIDOGLYCAN TEICHOIC ACID TRANSFERASE TAGU"/>
    <property type="match status" value="1"/>
</dbReference>
<proteinExistence type="inferred from homology"/>
<gene>
    <name evidence="5" type="ORF">HMPREF1526_02161</name>
</gene>
<dbReference type="AlphaFoldDB" id="R8VUI2"/>
<keyword evidence="3" id="KW-1133">Transmembrane helix</keyword>
<evidence type="ECO:0000256" key="3">
    <source>
        <dbReference type="SAM" id="Phobius"/>
    </source>
</evidence>
<feature type="compositionally biased region" description="Basic residues" evidence="2">
    <location>
        <begin position="8"/>
        <end position="19"/>
    </location>
</feature>
<feature type="transmembrane region" description="Helical" evidence="3">
    <location>
        <begin position="60"/>
        <end position="83"/>
    </location>
</feature>
<dbReference type="InterPro" id="IPR004474">
    <property type="entry name" value="LytR_CpsA_psr"/>
</dbReference>
<dbReference type="OrthoDB" id="305468at2"/>
<accession>R8VUI2</accession>
<dbReference type="PATRIC" id="fig|1203606.4.peg.2121"/>
<feature type="region of interest" description="Disordered" evidence="2">
    <location>
        <begin position="379"/>
        <end position="522"/>
    </location>
</feature>
<reference evidence="5 6" key="1">
    <citation type="submission" date="2013-01" db="EMBL/GenBank/DDBJ databases">
        <title>The Genome Sequence of Butyricicoccus pullicaecorum 1.2.</title>
        <authorList>
            <consortium name="The Broad Institute Genome Sequencing Platform"/>
            <person name="Earl A."/>
            <person name="Ward D."/>
            <person name="Feldgarden M."/>
            <person name="Gevers D."/>
            <person name="Van Immerseel F."/>
            <person name="Eeckhaut V."/>
            <person name="Walker B."/>
            <person name="Young S.K."/>
            <person name="Zeng Q."/>
            <person name="Gargeya S."/>
            <person name="Fitzgerald M."/>
            <person name="Haas B."/>
            <person name="Abouelleil A."/>
            <person name="Alvarado L."/>
            <person name="Arachchi H.M."/>
            <person name="Berlin A.M."/>
            <person name="Chapman S.B."/>
            <person name="Dewar J."/>
            <person name="Goldberg J."/>
            <person name="Griggs A."/>
            <person name="Gujja S."/>
            <person name="Hansen M."/>
            <person name="Howarth C."/>
            <person name="Imamovic A."/>
            <person name="Larimer J."/>
            <person name="McCowan C."/>
            <person name="Murphy C."/>
            <person name="Neiman D."/>
            <person name="Pearson M."/>
            <person name="Priest M."/>
            <person name="Roberts A."/>
            <person name="Saif S."/>
            <person name="Shea T."/>
            <person name="Sisk P."/>
            <person name="Sykes S."/>
            <person name="Wortman J."/>
            <person name="Nusbaum C."/>
            <person name="Birren B."/>
        </authorList>
    </citation>
    <scope>NUCLEOTIDE SEQUENCE [LARGE SCALE GENOMIC DNA]</scope>
    <source>
        <strain evidence="5 6">1.2</strain>
    </source>
</reference>
<dbReference type="Gene3D" id="3.40.630.190">
    <property type="entry name" value="LCP protein"/>
    <property type="match status" value="1"/>
</dbReference>